<dbReference type="EMBL" id="RHIB01000001">
    <property type="protein sequence ID" value="RNA69440.1"/>
    <property type="molecule type" value="Genomic_DNA"/>
</dbReference>
<feature type="domain" description="N-acetyltransferase" evidence="3">
    <location>
        <begin position="8"/>
        <end position="159"/>
    </location>
</feature>
<organism evidence="4 5">
    <name type="scientific">Alteribacter keqinensis</name>
    <dbReference type="NCBI Taxonomy" id="2483800"/>
    <lineage>
        <taxon>Bacteria</taxon>
        <taxon>Bacillati</taxon>
        <taxon>Bacillota</taxon>
        <taxon>Bacilli</taxon>
        <taxon>Bacillales</taxon>
        <taxon>Bacillaceae</taxon>
        <taxon>Alteribacter</taxon>
    </lineage>
</organism>
<dbReference type="Proteomes" id="UP000278746">
    <property type="component" value="Unassembled WGS sequence"/>
</dbReference>
<comment type="caution">
    <text evidence="4">The sequence shown here is derived from an EMBL/GenBank/DDBJ whole genome shotgun (WGS) entry which is preliminary data.</text>
</comment>
<dbReference type="PROSITE" id="PS51186">
    <property type="entry name" value="GNAT"/>
    <property type="match status" value="1"/>
</dbReference>
<evidence type="ECO:0000259" key="3">
    <source>
        <dbReference type="PROSITE" id="PS51186"/>
    </source>
</evidence>
<dbReference type="Pfam" id="PF00583">
    <property type="entry name" value="Acetyltransf_1"/>
    <property type="match status" value="1"/>
</dbReference>
<proteinExistence type="predicted"/>
<dbReference type="InterPro" id="IPR050832">
    <property type="entry name" value="Bact_Acetyltransf"/>
</dbReference>
<evidence type="ECO:0000313" key="5">
    <source>
        <dbReference type="Proteomes" id="UP000278746"/>
    </source>
</evidence>
<accession>A0A3M7TUX2</accession>
<keyword evidence="1 4" id="KW-0808">Transferase</keyword>
<protein>
    <submittedName>
        <fullName evidence="4">GNAT family N-acetyltransferase</fullName>
    </submittedName>
</protein>
<sequence length="1039" mass="117106">MKKTEEQIVLCEYEPGHAEAVAKMWNLSREGWGGHSDVKTGTNVRDQQANSANLHTFLAMDNNEVIGYCGLSEYREDEGALYIPLLNVRTDYHGRKIGKKLILTALEETIRREWPRLDLYTWPGNTKAVPLYKKCGFFWENRDDTVHLMNFLPTVMTQELFKPLFEHLDWYKDSVREIKTEPDGNKTNGFDCYTYEWKKDSRNLRVEFEKTGRGISSFRTEDYAVTMTIPHHTCISGREYEASFTVKNTSDQTIAFSFSGRDNKNIRFSGKREMILSPGEKKVLAGTFAVLEQTGDQKSMQTHPAVEAAVVIDGRTVTMKTGVLTKAPVTLSGALPGNQSFLHQKETAYLQVENNSSTQVDVVFELPSNDNVVFAECSFSLSLDKKEKRVVPVPYELGNPLFYSEDVTVKANLDDTEIMFQQTVTFPFNVQGRGVFGECSAYIHLFQGLSHVALKKENNALIAERGRANKGSYTFMYPKIGLPFSEEFSKMEPESVSFFEEESGIGVELSYLSRNFPGLVVKRVVKLAADGMMTQSFGLQNSSDQPVGDLHLNEPLMFDLSETTLPYDGEIVFNRGTYSSEVSVWESEKLTGNWLFSRNQTWPAALVWSSGVKLHFHTWHMMYFEHVVKTINSGETVFTPPVTFSIGALHSADEVKSFAEKKAAVSPSVLSDVMKWGTKDGNPFVSNTAVLAFAQRVNRSTEGDFRITLPNEEEAAKGSWSSEDGGGKWEATLPVTTSEQAVLATIQGQLSGYHFKKTTALLPPGNHRTAVEESKEKGKQVFTVDNGVLSIKAAPDFYPGIYSLSYEGEEWLASSFPEPEPKSWWNPWIGGIRLELFGLSARSILKEKTNASFVSVEDEYKNEWNGVELTFSISDHPVFGGVTVRQYALMLPGVPVLCSMYEIKQETAVLWNNQTIATGFNLHTGEETGSVVVQAGDDSEAYRHHHHEHHLSQFSHLTASKSGRNEKLHIFPEQTNDKMELYMNQHVVVGDSRRTIALRDKETFFSEPMFFMFSDEEVPLEATHDLRSVRFDHTTWRKG</sequence>
<dbReference type="AlphaFoldDB" id="A0A3M7TUX2"/>
<evidence type="ECO:0000256" key="2">
    <source>
        <dbReference type="ARBA" id="ARBA00023315"/>
    </source>
</evidence>
<evidence type="ECO:0000256" key="1">
    <source>
        <dbReference type="ARBA" id="ARBA00022679"/>
    </source>
</evidence>
<dbReference type="Gene3D" id="3.40.630.30">
    <property type="match status" value="1"/>
</dbReference>
<reference evidence="4 5" key="1">
    <citation type="submission" date="2018-10" db="EMBL/GenBank/DDBJ databases">
        <title>Bacillus Keqinensis sp. nov., a moderately halophilic bacterium isolated from a saline-alkaline lake.</title>
        <authorList>
            <person name="Wang H."/>
        </authorList>
    </citation>
    <scope>NUCLEOTIDE SEQUENCE [LARGE SCALE GENOMIC DNA]</scope>
    <source>
        <strain evidence="4 5">KQ-3</strain>
    </source>
</reference>
<name>A0A3M7TUX2_9BACI</name>
<dbReference type="PANTHER" id="PTHR43877">
    <property type="entry name" value="AMINOALKYLPHOSPHONATE N-ACETYLTRANSFERASE-RELATED-RELATED"/>
    <property type="match status" value="1"/>
</dbReference>
<dbReference type="InterPro" id="IPR000182">
    <property type="entry name" value="GNAT_dom"/>
</dbReference>
<dbReference type="RefSeq" id="WP_122896960.1">
    <property type="nucleotide sequence ID" value="NZ_RHIB01000001.1"/>
</dbReference>
<dbReference type="SUPFAM" id="SSF55729">
    <property type="entry name" value="Acyl-CoA N-acyltransferases (Nat)"/>
    <property type="match status" value="1"/>
</dbReference>
<dbReference type="OrthoDB" id="9776689at2"/>
<dbReference type="CDD" id="cd04301">
    <property type="entry name" value="NAT_SF"/>
    <property type="match status" value="1"/>
</dbReference>
<dbReference type="InterPro" id="IPR016181">
    <property type="entry name" value="Acyl_CoA_acyltransferase"/>
</dbReference>
<keyword evidence="2" id="KW-0012">Acyltransferase</keyword>
<gene>
    <name evidence="4" type="ORF">EBO34_05745</name>
</gene>
<keyword evidence="5" id="KW-1185">Reference proteome</keyword>
<evidence type="ECO:0000313" key="4">
    <source>
        <dbReference type="EMBL" id="RNA69440.1"/>
    </source>
</evidence>
<dbReference type="GO" id="GO:0016747">
    <property type="term" value="F:acyltransferase activity, transferring groups other than amino-acyl groups"/>
    <property type="evidence" value="ECO:0007669"/>
    <property type="project" value="InterPro"/>
</dbReference>